<keyword evidence="2 6" id="KW-0032">Aminotransferase</keyword>
<dbReference type="SUPFAM" id="SSF53383">
    <property type="entry name" value="PLP-dependent transferases"/>
    <property type="match status" value="1"/>
</dbReference>
<evidence type="ECO:0000256" key="3">
    <source>
        <dbReference type="ARBA" id="ARBA00022679"/>
    </source>
</evidence>
<keyword evidence="7" id="KW-1185">Reference proteome</keyword>
<protein>
    <submittedName>
        <fullName evidence="6">PLP-dependent aminotransferase family protein</fullName>
    </submittedName>
</protein>
<sequence length="422" mass="46053">MTATVPPSVPTPVSTPTTAPLDFNAMLSDRARKMTASAIREILKITQEPDVISFAGGLPAPELFPLNDVRAAMEAVMTRYGAAALQYSTTEGHLPLRQFLAEMAGITPEHVQIMTGSQQGLDLMGKILISEGDIVLVESPTYLGALQSFQPYGPQYMEMPTDEEGIDIDALEALLQELKAGGKRAKLLYAIPNFQNPTGRTLSKERRERLVHLTAEHGLLVIEDDPYGKLRFTGEPAPSLYQIALDRVGGNPDHSHIIYSGSFSKTLVPGLRDAWVQAAKPIIEKLVQAKQGADLHTPTLNQMIVTELLPTVLPRQIELIRKAYGERAQDMIRHIKAQFPAGVHHTVPQGGMFLWVTLPEGVDTIPMLARAVERKVAFVPGAPFFALGGGQNTMRLSYSNATPQQIERGIKALAETISEVVN</sequence>
<comment type="cofactor">
    <cofactor evidence="1">
        <name>pyridoxal 5'-phosphate</name>
        <dbReference type="ChEBI" id="CHEBI:597326"/>
    </cofactor>
</comment>
<evidence type="ECO:0000313" key="6">
    <source>
        <dbReference type="EMBL" id="MFB9990698.1"/>
    </source>
</evidence>
<gene>
    <name evidence="6" type="ORF">ACFFLM_01665</name>
</gene>
<evidence type="ECO:0000256" key="1">
    <source>
        <dbReference type="ARBA" id="ARBA00001933"/>
    </source>
</evidence>
<dbReference type="Proteomes" id="UP001589733">
    <property type="component" value="Unassembled WGS sequence"/>
</dbReference>
<evidence type="ECO:0000256" key="2">
    <source>
        <dbReference type="ARBA" id="ARBA00022576"/>
    </source>
</evidence>
<dbReference type="InterPro" id="IPR050859">
    <property type="entry name" value="Class-I_PLP-dep_aminotransf"/>
</dbReference>
<feature type="domain" description="Aminotransferase class I/classII large" evidence="5">
    <location>
        <begin position="69"/>
        <end position="413"/>
    </location>
</feature>
<dbReference type="Pfam" id="PF00155">
    <property type="entry name" value="Aminotran_1_2"/>
    <property type="match status" value="1"/>
</dbReference>
<keyword evidence="4" id="KW-0663">Pyridoxal phosphate</keyword>
<dbReference type="InterPro" id="IPR015424">
    <property type="entry name" value="PyrdxlP-dep_Trfase"/>
</dbReference>
<evidence type="ECO:0000313" key="7">
    <source>
        <dbReference type="Proteomes" id="UP001589733"/>
    </source>
</evidence>
<name>A0ABV6AX03_9DEIO</name>
<dbReference type="RefSeq" id="WP_380004880.1">
    <property type="nucleotide sequence ID" value="NZ_JBHLYR010000008.1"/>
</dbReference>
<dbReference type="GO" id="GO:0008483">
    <property type="term" value="F:transaminase activity"/>
    <property type="evidence" value="ECO:0007669"/>
    <property type="project" value="UniProtKB-KW"/>
</dbReference>
<organism evidence="6 7">
    <name type="scientific">Deinococcus oregonensis</name>
    <dbReference type="NCBI Taxonomy" id="1805970"/>
    <lineage>
        <taxon>Bacteria</taxon>
        <taxon>Thermotogati</taxon>
        <taxon>Deinococcota</taxon>
        <taxon>Deinococci</taxon>
        <taxon>Deinococcales</taxon>
        <taxon>Deinococcaceae</taxon>
        <taxon>Deinococcus</taxon>
    </lineage>
</organism>
<dbReference type="EMBL" id="JBHLYR010000008">
    <property type="protein sequence ID" value="MFB9990698.1"/>
    <property type="molecule type" value="Genomic_DNA"/>
</dbReference>
<reference evidence="6 7" key="1">
    <citation type="submission" date="2024-09" db="EMBL/GenBank/DDBJ databases">
        <authorList>
            <person name="Sun Q."/>
            <person name="Mori K."/>
        </authorList>
    </citation>
    <scope>NUCLEOTIDE SEQUENCE [LARGE SCALE GENOMIC DNA]</scope>
    <source>
        <strain evidence="6 7">JCM 13503</strain>
    </source>
</reference>
<dbReference type="InterPro" id="IPR015422">
    <property type="entry name" value="PyrdxlP-dep_Trfase_small"/>
</dbReference>
<dbReference type="CDD" id="cd00609">
    <property type="entry name" value="AAT_like"/>
    <property type="match status" value="1"/>
</dbReference>
<comment type="caution">
    <text evidence="6">The sequence shown here is derived from an EMBL/GenBank/DDBJ whole genome shotgun (WGS) entry which is preliminary data.</text>
</comment>
<proteinExistence type="predicted"/>
<evidence type="ECO:0000256" key="4">
    <source>
        <dbReference type="ARBA" id="ARBA00022898"/>
    </source>
</evidence>
<dbReference type="Gene3D" id="3.90.1150.10">
    <property type="entry name" value="Aspartate Aminotransferase, domain 1"/>
    <property type="match status" value="1"/>
</dbReference>
<dbReference type="Gene3D" id="3.40.640.10">
    <property type="entry name" value="Type I PLP-dependent aspartate aminotransferase-like (Major domain)"/>
    <property type="match status" value="1"/>
</dbReference>
<dbReference type="PANTHER" id="PTHR42790:SF19">
    <property type="entry name" value="KYNURENINE_ALPHA-AMINOADIPATE AMINOTRANSFERASE, MITOCHONDRIAL"/>
    <property type="match status" value="1"/>
</dbReference>
<accession>A0ABV6AX03</accession>
<keyword evidence="3" id="KW-0808">Transferase</keyword>
<dbReference type="InterPro" id="IPR004839">
    <property type="entry name" value="Aminotransferase_I/II_large"/>
</dbReference>
<evidence type="ECO:0000259" key="5">
    <source>
        <dbReference type="Pfam" id="PF00155"/>
    </source>
</evidence>
<dbReference type="PANTHER" id="PTHR42790">
    <property type="entry name" value="AMINOTRANSFERASE"/>
    <property type="match status" value="1"/>
</dbReference>
<dbReference type="InterPro" id="IPR015421">
    <property type="entry name" value="PyrdxlP-dep_Trfase_major"/>
</dbReference>